<protein>
    <submittedName>
        <fullName evidence="1">Uncharacterized protein</fullName>
    </submittedName>
</protein>
<evidence type="ECO:0000313" key="1">
    <source>
        <dbReference type="EMBL" id="RHZ95657.1"/>
    </source>
</evidence>
<dbReference type="Proteomes" id="UP000266305">
    <property type="component" value="Unassembled WGS sequence"/>
</dbReference>
<dbReference type="AlphaFoldDB" id="A0AAX1UMG5"/>
<name>A0AAX1UMG5_CERSP</name>
<dbReference type="EMBL" id="QWGP01000007">
    <property type="protein sequence ID" value="RHZ95657.1"/>
    <property type="molecule type" value="Genomic_DNA"/>
</dbReference>
<accession>A0AAX1UMG5</accession>
<evidence type="ECO:0000313" key="2">
    <source>
        <dbReference type="Proteomes" id="UP000266305"/>
    </source>
</evidence>
<sequence length="81" mass="8558">MRLRRGSLPASLHGTCARAVCWEPGLHVLLKARIRRGHVFRISTPQIPGGGPAARLEKASHRLGVRSDLAGAMGAGPFPGV</sequence>
<reference evidence="1 2" key="1">
    <citation type="submission" date="2018-08" db="EMBL/GenBank/DDBJ databases">
        <title>Draft genome sequence of Rhodobacter sphaeroides FY.</title>
        <authorList>
            <person name="Rayyan A."/>
            <person name="Meyer T.E."/>
            <person name="Kyndt J.A."/>
        </authorList>
    </citation>
    <scope>NUCLEOTIDE SEQUENCE [LARGE SCALE GENOMIC DNA]</scope>
    <source>
        <strain evidence="1 2">FY</strain>
    </source>
</reference>
<gene>
    <name evidence="1" type="ORF">D1114_08650</name>
</gene>
<comment type="caution">
    <text evidence="1">The sequence shown here is derived from an EMBL/GenBank/DDBJ whole genome shotgun (WGS) entry which is preliminary data.</text>
</comment>
<organism evidence="1 2">
    <name type="scientific">Cereibacter sphaeroides</name>
    <name type="common">Rhodobacter sphaeroides</name>
    <dbReference type="NCBI Taxonomy" id="1063"/>
    <lineage>
        <taxon>Bacteria</taxon>
        <taxon>Pseudomonadati</taxon>
        <taxon>Pseudomonadota</taxon>
        <taxon>Alphaproteobacteria</taxon>
        <taxon>Rhodobacterales</taxon>
        <taxon>Paracoccaceae</taxon>
        <taxon>Cereibacter</taxon>
    </lineage>
</organism>
<proteinExistence type="predicted"/>